<evidence type="ECO:0000313" key="3">
    <source>
        <dbReference type="EMBL" id="KGN47120.1"/>
    </source>
</evidence>
<dbReference type="Gramene" id="KGN47120">
    <property type="protein sequence ID" value="KGN47120"/>
    <property type="gene ID" value="Csa_6G188130"/>
</dbReference>
<keyword evidence="4" id="KW-1185">Reference proteome</keyword>
<dbReference type="AlphaFoldDB" id="A0A0A0KBQ3"/>
<dbReference type="PANTHER" id="PTHR48163">
    <property type="entry name" value="BNAC02G25670D PROTEIN"/>
    <property type="match status" value="1"/>
</dbReference>
<sequence>MDAHHASLGRRTLEEIRQKRAAERLSKVSSGPDLSTASKSNEVSGIRKSESGSRISEIDVGSLVSQIQDMQKKNAELEEQRTVISSKLQSKEAENGMLQKRLNELVINALPN</sequence>
<accession>A0A0A0KBQ3</accession>
<dbReference type="PANTHER" id="PTHR48163:SF2">
    <property type="entry name" value="EXPRESSED PROTEIN"/>
    <property type="match status" value="1"/>
</dbReference>
<gene>
    <name evidence="3" type="ORF">Csa_6G188130</name>
</gene>
<reference evidence="3 4" key="3">
    <citation type="journal article" date="2010" name="BMC Genomics">
        <title>Transcriptome sequencing and comparative analysis of cucumber flowers with different sex types.</title>
        <authorList>
            <person name="Guo S."/>
            <person name="Zheng Y."/>
            <person name="Joung J.G."/>
            <person name="Liu S."/>
            <person name="Zhang Z."/>
            <person name="Crasta O.R."/>
            <person name="Sobral B.W."/>
            <person name="Xu Y."/>
            <person name="Huang S."/>
            <person name="Fei Z."/>
        </authorList>
    </citation>
    <scope>NUCLEOTIDE SEQUENCE [LARGE SCALE GENOMIC DNA]</scope>
    <source>
        <strain evidence="4">cv. 9930</strain>
    </source>
</reference>
<feature type="region of interest" description="Disordered" evidence="2">
    <location>
        <begin position="19"/>
        <end position="54"/>
    </location>
</feature>
<evidence type="ECO:0000256" key="1">
    <source>
        <dbReference type="SAM" id="Coils"/>
    </source>
</evidence>
<dbReference type="OMA" id="MEESASW"/>
<name>A0A0A0KBQ3_CUCSA</name>
<dbReference type="STRING" id="3659.A0A0A0KBQ3"/>
<evidence type="ECO:0000256" key="2">
    <source>
        <dbReference type="SAM" id="MobiDB-lite"/>
    </source>
</evidence>
<proteinExistence type="predicted"/>
<evidence type="ECO:0000313" key="4">
    <source>
        <dbReference type="Proteomes" id="UP000029981"/>
    </source>
</evidence>
<feature type="compositionally biased region" description="Polar residues" evidence="2">
    <location>
        <begin position="27"/>
        <end position="43"/>
    </location>
</feature>
<feature type="coiled-coil region" evidence="1">
    <location>
        <begin position="60"/>
        <end position="108"/>
    </location>
</feature>
<protein>
    <submittedName>
        <fullName evidence="3">Uncharacterized protein</fullName>
    </submittedName>
</protein>
<reference evidence="3 4" key="1">
    <citation type="journal article" date="2009" name="Nat. Genet.">
        <title>The genome of the cucumber, Cucumis sativus L.</title>
        <authorList>
            <person name="Huang S."/>
            <person name="Li R."/>
            <person name="Zhang Z."/>
            <person name="Li L."/>
            <person name="Gu X."/>
            <person name="Fan W."/>
            <person name="Lucas W.J."/>
            <person name="Wang X."/>
            <person name="Xie B."/>
            <person name="Ni P."/>
            <person name="Ren Y."/>
            <person name="Zhu H."/>
            <person name="Li J."/>
            <person name="Lin K."/>
            <person name="Jin W."/>
            <person name="Fei Z."/>
            <person name="Li G."/>
            <person name="Staub J."/>
            <person name="Kilian A."/>
            <person name="van der Vossen E.A."/>
            <person name="Wu Y."/>
            <person name="Guo J."/>
            <person name="He J."/>
            <person name="Jia Z."/>
            <person name="Ren Y."/>
            <person name="Tian G."/>
            <person name="Lu Y."/>
            <person name="Ruan J."/>
            <person name="Qian W."/>
            <person name="Wang M."/>
            <person name="Huang Q."/>
            <person name="Li B."/>
            <person name="Xuan Z."/>
            <person name="Cao J."/>
            <person name="Asan"/>
            <person name="Wu Z."/>
            <person name="Zhang J."/>
            <person name="Cai Q."/>
            <person name="Bai Y."/>
            <person name="Zhao B."/>
            <person name="Han Y."/>
            <person name="Li Y."/>
            <person name="Li X."/>
            <person name="Wang S."/>
            <person name="Shi Q."/>
            <person name="Liu S."/>
            <person name="Cho W.K."/>
            <person name="Kim J.Y."/>
            <person name="Xu Y."/>
            <person name="Heller-Uszynska K."/>
            <person name="Miao H."/>
            <person name="Cheng Z."/>
            <person name="Zhang S."/>
            <person name="Wu J."/>
            <person name="Yang Y."/>
            <person name="Kang H."/>
            <person name="Li M."/>
            <person name="Liang H."/>
            <person name="Ren X."/>
            <person name="Shi Z."/>
            <person name="Wen M."/>
            <person name="Jian M."/>
            <person name="Yang H."/>
            <person name="Zhang G."/>
            <person name="Yang Z."/>
            <person name="Chen R."/>
            <person name="Liu S."/>
            <person name="Li J."/>
            <person name="Ma L."/>
            <person name="Liu H."/>
            <person name="Zhou Y."/>
            <person name="Zhao J."/>
            <person name="Fang X."/>
            <person name="Li G."/>
            <person name="Fang L."/>
            <person name="Li Y."/>
            <person name="Liu D."/>
            <person name="Zheng H."/>
            <person name="Zhang Y."/>
            <person name="Qin N."/>
            <person name="Li Z."/>
            <person name="Yang G."/>
            <person name="Yang S."/>
            <person name="Bolund L."/>
            <person name="Kristiansen K."/>
            <person name="Zheng H."/>
            <person name="Li S."/>
            <person name="Zhang X."/>
            <person name="Yang H."/>
            <person name="Wang J."/>
            <person name="Sun R."/>
            <person name="Zhang B."/>
            <person name="Jiang S."/>
            <person name="Wang J."/>
            <person name="Du Y."/>
            <person name="Li S."/>
        </authorList>
    </citation>
    <scope>NUCLEOTIDE SEQUENCE [LARGE SCALE GENOMIC DNA]</scope>
    <source>
        <strain evidence="4">cv. 9930</strain>
    </source>
</reference>
<dbReference type="Proteomes" id="UP000029981">
    <property type="component" value="Chromosome 6"/>
</dbReference>
<reference evidence="3 4" key="4">
    <citation type="journal article" date="2011" name="BMC Genomics">
        <title>RNA-Seq improves annotation of protein-coding genes in the cucumber genome.</title>
        <authorList>
            <person name="Li Z."/>
            <person name="Zhang Z."/>
            <person name="Yan P."/>
            <person name="Huang S."/>
            <person name="Fei Z."/>
            <person name="Lin K."/>
        </authorList>
    </citation>
    <scope>NUCLEOTIDE SEQUENCE [LARGE SCALE GENOMIC DNA]</scope>
    <source>
        <strain evidence="4">cv. 9930</strain>
    </source>
</reference>
<organism evidence="3 4">
    <name type="scientific">Cucumis sativus</name>
    <name type="common">Cucumber</name>
    <dbReference type="NCBI Taxonomy" id="3659"/>
    <lineage>
        <taxon>Eukaryota</taxon>
        <taxon>Viridiplantae</taxon>
        <taxon>Streptophyta</taxon>
        <taxon>Embryophyta</taxon>
        <taxon>Tracheophyta</taxon>
        <taxon>Spermatophyta</taxon>
        <taxon>Magnoliopsida</taxon>
        <taxon>eudicotyledons</taxon>
        <taxon>Gunneridae</taxon>
        <taxon>Pentapetalae</taxon>
        <taxon>rosids</taxon>
        <taxon>fabids</taxon>
        <taxon>Cucurbitales</taxon>
        <taxon>Cucurbitaceae</taxon>
        <taxon>Benincaseae</taxon>
        <taxon>Cucumis</taxon>
    </lineage>
</organism>
<dbReference type="EMBL" id="CM002927">
    <property type="protein sequence ID" value="KGN47120.1"/>
    <property type="molecule type" value="Genomic_DNA"/>
</dbReference>
<reference evidence="3 4" key="2">
    <citation type="journal article" date="2009" name="PLoS ONE">
        <title>An integrated genetic and cytogenetic map of the cucumber genome.</title>
        <authorList>
            <person name="Ren Y."/>
            <person name="Zhang Z."/>
            <person name="Liu J."/>
            <person name="Staub J.E."/>
            <person name="Han Y."/>
            <person name="Cheng Z."/>
            <person name="Li X."/>
            <person name="Lu J."/>
            <person name="Miao H."/>
            <person name="Kang H."/>
            <person name="Xie B."/>
            <person name="Gu X."/>
            <person name="Wang X."/>
            <person name="Du Y."/>
            <person name="Jin W."/>
            <person name="Huang S."/>
        </authorList>
    </citation>
    <scope>NUCLEOTIDE SEQUENCE [LARGE SCALE GENOMIC DNA]</scope>
    <source>
        <strain evidence="4">cv. 9930</strain>
    </source>
</reference>
<keyword evidence="1" id="KW-0175">Coiled coil</keyword>